<dbReference type="EMBL" id="FODV01000025">
    <property type="protein sequence ID" value="SEP23926.1"/>
    <property type="molecule type" value="Genomic_DNA"/>
</dbReference>
<protein>
    <submittedName>
        <fullName evidence="2">Uncharacterized protein</fullName>
    </submittedName>
</protein>
<dbReference type="AlphaFoldDB" id="A0A1H8W8C8"/>
<evidence type="ECO:0000313" key="3">
    <source>
        <dbReference type="Proteomes" id="UP000199126"/>
    </source>
</evidence>
<feature type="transmembrane region" description="Helical" evidence="1">
    <location>
        <begin position="15"/>
        <end position="37"/>
    </location>
</feature>
<proteinExistence type="predicted"/>
<reference evidence="3" key="1">
    <citation type="submission" date="2016-10" db="EMBL/GenBank/DDBJ databases">
        <authorList>
            <person name="Varghese N."/>
            <person name="Submissions S."/>
        </authorList>
    </citation>
    <scope>NUCLEOTIDE SEQUENCE [LARGE SCALE GENOMIC DNA]</scope>
    <source>
        <strain evidence="3">CGMCC 1.10121</strain>
    </source>
</reference>
<evidence type="ECO:0000256" key="1">
    <source>
        <dbReference type="SAM" id="Phobius"/>
    </source>
</evidence>
<name>A0A1H8W8C8_9EURY</name>
<gene>
    <name evidence="2" type="ORF">SAMN04487948_12534</name>
</gene>
<keyword evidence="1" id="KW-0812">Transmembrane</keyword>
<keyword evidence="3" id="KW-1185">Reference proteome</keyword>
<accession>A0A1H8W8C8</accession>
<dbReference type="Proteomes" id="UP000199126">
    <property type="component" value="Unassembled WGS sequence"/>
</dbReference>
<organism evidence="2 3">
    <name type="scientific">Halogranum amylolyticum</name>
    <dbReference type="NCBI Taxonomy" id="660520"/>
    <lineage>
        <taxon>Archaea</taxon>
        <taxon>Methanobacteriati</taxon>
        <taxon>Methanobacteriota</taxon>
        <taxon>Stenosarchaea group</taxon>
        <taxon>Halobacteria</taxon>
        <taxon>Halobacteriales</taxon>
        <taxon>Haloferacaceae</taxon>
    </lineage>
</organism>
<dbReference type="RefSeq" id="WP_280141216.1">
    <property type="nucleotide sequence ID" value="NZ_FODV01000025.1"/>
</dbReference>
<keyword evidence="1" id="KW-1133">Transmembrane helix</keyword>
<evidence type="ECO:0000313" key="2">
    <source>
        <dbReference type="EMBL" id="SEP23926.1"/>
    </source>
</evidence>
<keyword evidence="1" id="KW-0472">Membrane</keyword>
<sequence length="40" mass="4414">MHLPTTRTPEGAFEYLLAFILTALVVISLWFLAAGLVQLP</sequence>